<protein>
    <submittedName>
        <fullName evidence="1">Uncharacterized protein</fullName>
    </submittedName>
</protein>
<gene>
    <name evidence="1" type="ORF">FSCOSCO3_A026149</name>
</gene>
<dbReference type="Proteomes" id="UP001314229">
    <property type="component" value="Unassembled WGS sequence"/>
</dbReference>
<name>A0AAV1PV43_SCOSC</name>
<evidence type="ECO:0000313" key="2">
    <source>
        <dbReference type="Proteomes" id="UP001314229"/>
    </source>
</evidence>
<evidence type="ECO:0000313" key="1">
    <source>
        <dbReference type="EMBL" id="CAK6975822.1"/>
    </source>
</evidence>
<accession>A0AAV1PV43</accession>
<sequence>MAAYPSRHPPCLLSSVSTPHRKSESGYYLDVLFRGEFAGPLLADTLKNDFMLIAERSKENGKRSDFPLDNKHPIFPGSVCREHRYDRTVS</sequence>
<dbReference type="AlphaFoldDB" id="A0AAV1PV43"/>
<comment type="caution">
    <text evidence="1">The sequence shown here is derived from an EMBL/GenBank/DDBJ whole genome shotgun (WGS) entry which is preliminary data.</text>
</comment>
<keyword evidence="2" id="KW-1185">Reference proteome</keyword>
<dbReference type="EMBL" id="CAWUFR010000317">
    <property type="protein sequence ID" value="CAK6975822.1"/>
    <property type="molecule type" value="Genomic_DNA"/>
</dbReference>
<proteinExistence type="predicted"/>
<reference evidence="1 2" key="1">
    <citation type="submission" date="2024-01" db="EMBL/GenBank/DDBJ databases">
        <authorList>
            <person name="Alioto T."/>
            <person name="Alioto T."/>
            <person name="Gomez Garrido J."/>
        </authorList>
    </citation>
    <scope>NUCLEOTIDE SEQUENCE [LARGE SCALE GENOMIC DNA]</scope>
</reference>
<organism evidence="1 2">
    <name type="scientific">Scomber scombrus</name>
    <name type="common">Atlantic mackerel</name>
    <name type="synonym">Scomber vernalis</name>
    <dbReference type="NCBI Taxonomy" id="13677"/>
    <lineage>
        <taxon>Eukaryota</taxon>
        <taxon>Metazoa</taxon>
        <taxon>Chordata</taxon>
        <taxon>Craniata</taxon>
        <taxon>Vertebrata</taxon>
        <taxon>Euteleostomi</taxon>
        <taxon>Actinopterygii</taxon>
        <taxon>Neopterygii</taxon>
        <taxon>Teleostei</taxon>
        <taxon>Neoteleostei</taxon>
        <taxon>Acanthomorphata</taxon>
        <taxon>Pelagiaria</taxon>
        <taxon>Scombriformes</taxon>
        <taxon>Scombridae</taxon>
        <taxon>Scomber</taxon>
    </lineage>
</organism>